<protein>
    <submittedName>
        <fullName evidence="1">Uncharacterized protein</fullName>
    </submittedName>
</protein>
<reference evidence="1" key="1">
    <citation type="submission" date="2015-10" db="EMBL/GenBank/DDBJ databases">
        <authorList>
            <person name="Gilbert D.G."/>
        </authorList>
    </citation>
    <scope>NUCLEOTIDE SEQUENCE</scope>
    <source>
        <strain evidence="1">Phyl III-seqv23</strain>
    </source>
</reference>
<dbReference type="EMBL" id="LN899826">
    <property type="protein sequence ID" value="CUV40923.1"/>
    <property type="molecule type" value="Genomic_DNA"/>
</dbReference>
<name>A0A0S4UUL8_RALSL</name>
<evidence type="ECO:0000313" key="1">
    <source>
        <dbReference type="EMBL" id="CUV25940.1"/>
    </source>
</evidence>
<evidence type="ECO:0000313" key="2">
    <source>
        <dbReference type="EMBL" id="CUV40923.1"/>
    </source>
</evidence>
<gene>
    <name evidence="1" type="ORF">RUN1744_v1_1150055</name>
    <name evidence="2" type="ORF">TF3108_v1_590054</name>
</gene>
<dbReference type="EMBL" id="LN899823">
    <property type="protein sequence ID" value="CUV25940.1"/>
    <property type="molecule type" value="Genomic_DNA"/>
</dbReference>
<accession>A0A0S4UUL8</accession>
<proteinExistence type="predicted"/>
<sequence length="25" mass="2830">MNGASYQTETTAVELFHIAQHEHQS</sequence>
<dbReference type="AlphaFoldDB" id="A0A0S4UUL8"/>
<organism evidence="1">
    <name type="scientific">Ralstonia solanacearum</name>
    <name type="common">Pseudomonas solanacearum</name>
    <dbReference type="NCBI Taxonomy" id="305"/>
    <lineage>
        <taxon>Bacteria</taxon>
        <taxon>Pseudomonadati</taxon>
        <taxon>Pseudomonadota</taxon>
        <taxon>Betaproteobacteria</taxon>
        <taxon>Burkholderiales</taxon>
        <taxon>Burkholderiaceae</taxon>
        <taxon>Ralstonia</taxon>
        <taxon>Ralstonia solanacearum species complex</taxon>
    </lineage>
</organism>